<feature type="region of interest" description="Disordered" evidence="1">
    <location>
        <begin position="1"/>
        <end position="33"/>
    </location>
</feature>
<name>A0A843WV82_COLES</name>
<accession>A0A843WV82</accession>
<evidence type="ECO:0000256" key="1">
    <source>
        <dbReference type="SAM" id="MobiDB-lite"/>
    </source>
</evidence>
<protein>
    <submittedName>
        <fullName evidence="2">Uncharacterized protein</fullName>
    </submittedName>
</protein>
<feature type="non-terminal residue" evidence="2">
    <location>
        <position position="145"/>
    </location>
</feature>
<proteinExistence type="predicted"/>
<dbReference type="AlphaFoldDB" id="A0A843WV82"/>
<feature type="region of interest" description="Disordered" evidence="1">
    <location>
        <begin position="57"/>
        <end position="109"/>
    </location>
</feature>
<sequence length="145" mass="15996">VQTPFYKRSVDTPLNGVDSSPQSQRQKAEELPRLCRHMSKSVSTRVADSRNKCTQVDTLSEQVDTGPSSQNSQFAELGQQVDTLSEQVDTGPSSQNISSNIWDSVSTPPPGQVDTLRKVCNLKWMAATCQPRPMGNQPRIVCPYT</sequence>
<evidence type="ECO:0000313" key="3">
    <source>
        <dbReference type="Proteomes" id="UP000652761"/>
    </source>
</evidence>
<comment type="caution">
    <text evidence="2">The sequence shown here is derived from an EMBL/GenBank/DDBJ whole genome shotgun (WGS) entry which is preliminary data.</text>
</comment>
<evidence type="ECO:0000313" key="2">
    <source>
        <dbReference type="EMBL" id="MQM12007.1"/>
    </source>
</evidence>
<dbReference type="EMBL" id="NMUH01005169">
    <property type="protein sequence ID" value="MQM12007.1"/>
    <property type="molecule type" value="Genomic_DNA"/>
</dbReference>
<reference evidence="2" key="1">
    <citation type="submission" date="2017-07" db="EMBL/GenBank/DDBJ databases">
        <title>Taro Niue Genome Assembly and Annotation.</title>
        <authorList>
            <person name="Atibalentja N."/>
            <person name="Keating K."/>
            <person name="Fields C.J."/>
        </authorList>
    </citation>
    <scope>NUCLEOTIDE SEQUENCE</scope>
    <source>
        <strain evidence="2">Niue_2</strain>
        <tissue evidence="2">Leaf</tissue>
    </source>
</reference>
<dbReference type="Proteomes" id="UP000652761">
    <property type="component" value="Unassembled WGS sequence"/>
</dbReference>
<organism evidence="2 3">
    <name type="scientific">Colocasia esculenta</name>
    <name type="common">Wild taro</name>
    <name type="synonym">Arum esculentum</name>
    <dbReference type="NCBI Taxonomy" id="4460"/>
    <lineage>
        <taxon>Eukaryota</taxon>
        <taxon>Viridiplantae</taxon>
        <taxon>Streptophyta</taxon>
        <taxon>Embryophyta</taxon>
        <taxon>Tracheophyta</taxon>
        <taxon>Spermatophyta</taxon>
        <taxon>Magnoliopsida</taxon>
        <taxon>Liliopsida</taxon>
        <taxon>Araceae</taxon>
        <taxon>Aroideae</taxon>
        <taxon>Colocasieae</taxon>
        <taxon>Colocasia</taxon>
    </lineage>
</organism>
<feature type="compositionally biased region" description="Polar residues" evidence="1">
    <location>
        <begin position="57"/>
        <end position="106"/>
    </location>
</feature>
<gene>
    <name evidence="2" type="ORF">Taro_044919</name>
</gene>
<keyword evidence="3" id="KW-1185">Reference proteome</keyword>